<feature type="transmembrane region" description="Helical" evidence="5">
    <location>
        <begin position="248"/>
        <end position="266"/>
    </location>
</feature>
<dbReference type="InterPro" id="IPR012340">
    <property type="entry name" value="NA-bd_OB-fold"/>
</dbReference>
<evidence type="ECO:0000313" key="9">
    <source>
        <dbReference type="EMBL" id="MFB9831544.1"/>
    </source>
</evidence>
<dbReference type="InterPro" id="IPR029045">
    <property type="entry name" value="ClpP/crotonase-like_dom_sf"/>
</dbReference>
<feature type="domain" description="NfeD integral membrane" evidence="7">
    <location>
        <begin position="248"/>
        <end position="360"/>
    </location>
</feature>
<organism evidence="9 10">
    <name type="scientific">Actinoallomurus acaciae</name>
    <dbReference type="NCBI Taxonomy" id="502577"/>
    <lineage>
        <taxon>Bacteria</taxon>
        <taxon>Bacillati</taxon>
        <taxon>Actinomycetota</taxon>
        <taxon>Actinomycetes</taxon>
        <taxon>Streptosporangiales</taxon>
        <taxon>Thermomonosporaceae</taxon>
        <taxon>Actinoallomurus</taxon>
    </lineage>
</organism>
<keyword evidence="2 5" id="KW-0812">Transmembrane</keyword>
<dbReference type="CDD" id="cd07020">
    <property type="entry name" value="Clp_protease_NfeD_1"/>
    <property type="match status" value="1"/>
</dbReference>
<comment type="subcellular location">
    <subcellularLocation>
        <location evidence="1">Membrane</location>
        <topology evidence="1">Multi-pass membrane protein</topology>
    </subcellularLocation>
</comment>
<dbReference type="SUPFAM" id="SSF52096">
    <property type="entry name" value="ClpP/crotonase"/>
    <property type="match status" value="1"/>
</dbReference>
<keyword evidence="4 5" id="KW-0472">Membrane</keyword>
<evidence type="ECO:0000259" key="7">
    <source>
        <dbReference type="Pfam" id="PF24961"/>
    </source>
</evidence>
<dbReference type="Gene3D" id="3.90.226.10">
    <property type="entry name" value="2-enoyl-CoA Hydratase, Chain A, domain 1"/>
    <property type="match status" value="1"/>
</dbReference>
<comment type="caution">
    <text evidence="9">The sequence shown here is derived from an EMBL/GenBank/DDBJ whole genome shotgun (WGS) entry which is preliminary data.</text>
</comment>
<proteinExistence type="predicted"/>
<dbReference type="PANTHER" id="PTHR33507:SF4">
    <property type="entry name" value="NODULATION COMPETITIVENESS PROTEIN NFED"/>
    <property type="match status" value="1"/>
</dbReference>
<protein>
    <submittedName>
        <fullName evidence="9">Nodulation protein NfeD</fullName>
    </submittedName>
</protein>
<reference evidence="9 10" key="1">
    <citation type="submission" date="2024-09" db="EMBL/GenBank/DDBJ databases">
        <authorList>
            <person name="Sun Q."/>
            <person name="Mori K."/>
        </authorList>
    </citation>
    <scope>NUCLEOTIDE SEQUENCE [LARGE SCALE GENOMIC DNA]</scope>
    <source>
        <strain evidence="9 10">TBRC 0563</strain>
    </source>
</reference>
<name>A0ABV5YBJ5_9ACTN</name>
<dbReference type="EMBL" id="JBHLZP010000020">
    <property type="protein sequence ID" value="MFB9831544.1"/>
    <property type="molecule type" value="Genomic_DNA"/>
</dbReference>
<dbReference type="Pfam" id="PF24961">
    <property type="entry name" value="NfeD_membrane"/>
    <property type="match status" value="1"/>
</dbReference>
<evidence type="ECO:0000259" key="6">
    <source>
        <dbReference type="Pfam" id="PF01957"/>
    </source>
</evidence>
<evidence type="ECO:0000259" key="8">
    <source>
        <dbReference type="Pfam" id="PF25145"/>
    </source>
</evidence>
<dbReference type="Pfam" id="PF25145">
    <property type="entry name" value="NfeD1b_N"/>
    <property type="match status" value="1"/>
</dbReference>
<feature type="transmembrane region" description="Helical" evidence="5">
    <location>
        <begin position="342"/>
        <end position="361"/>
    </location>
</feature>
<evidence type="ECO:0000256" key="5">
    <source>
        <dbReference type="SAM" id="Phobius"/>
    </source>
</evidence>
<keyword evidence="3 5" id="KW-1133">Transmembrane helix</keyword>
<evidence type="ECO:0000256" key="4">
    <source>
        <dbReference type="ARBA" id="ARBA00023136"/>
    </source>
</evidence>
<feature type="transmembrane region" description="Helical" evidence="5">
    <location>
        <begin position="317"/>
        <end position="336"/>
    </location>
</feature>
<sequence length="443" mass="46544">MAARWTLLPQVWLPVVVWLVAVAWSALLPAAAGARPDTILTTRVEGAITPVVADHLKDGVRRAERENHRAFLVELDTPGGLLTSTREIVTSFLRARVPVVVYVAPTGSRAASAGTFITFAANVAAMAPGTTIGAATPVAIQNGKQAEGKIVEDSVAHIRSIAAQRGRNVAFAEDTVRRGRAATAEEALRLHAIDLIAPDRGALLRELDGRRVTVGGGQVVILHTAGARLVEHDMGLMRRFLQILADPNLAYLFLSIGTLAVIYELASPGMGLGGVIGAALLVLGLFSLSVLPVNVAGLALLGLAAALFVAEIFTPGIGVFAAGGAIALLLSGVFLFEGSIRVSPAVLWPTVIVVGGGALLAGRLAWRARRSTPATGREFLIGAEGVVRHAAGHSGQVFVEGAWWNARAPHHDLSEGRRVRVVSVEDLTLIVEPAEEELPKERP</sequence>
<feature type="transmembrane region" description="Helical" evidence="5">
    <location>
        <begin position="12"/>
        <end position="34"/>
    </location>
</feature>
<feature type="domain" description="NfeD-like C-terminal" evidence="6">
    <location>
        <begin position="378"/>
        <end position="433"/>
    </location>
</feature>
<gene>
    <name evidence="9" type="ORF">ACFFNX_04995</name>
</gene>
<keyword evidence="10" id="KW-1185">Reference proteome</keyword>
<dbReference type="RefSeq" id="WP_378195849.1">
    <property type="nucleotide sequence ID" value="NZ_JBHLZP010000020.1"/>
</dbReference>
<dbReference type="InterPro" id="IPR056739">
    <property type="entry name" value="NfeD_membrane"/>
</dbReference>
<evidence type="ECO:0000313" key="10">
    <source>
        <dbReference type="Proteomes" id="UP001589627"/>
    </source>
</evidence>
<dbReference type="InterPro" id="IPR002810">
    <property type="entry name" value="NfeD-like_C"/>
</dbReference>
<dbReference type="SUPFAM" id="SSF141322">
    <property type="entry name" value="NfeD domain-like"/>
    <property type="match status" value="1"/>
</dbReference>
<dbReference type="InterPro" id="IPR056738">
    <property type="entry name" value="NfeD1b_N"/>
</dbReference>
<feature type="domain" description="NfeD1b N-terminal" evidence="8">
    <location>
        <begin position="44"/>
        <end position="174"/>
    </location>
</feature>
<evidence type="ECO:0000256" key="2">
    <source>
        <dbReference type="ARBA" id="ARBA00022692"/>
    </source>
</evidence>
<dbReference type="Gene3D" id="2.40.50.140">
    <property type="entry name" value="Nucleic acid-binding proteins"/>
    <property type="match status" value="1"/>
</dbReference>
<evidence type="ECO:0000256" key="1">
    <source>
        <dbReference type="ARBA" id="ARBA00004141"/>
    </source>
</evidence>
<dbReference type="PANTHER" id="PTHR33507">
    <property type="entry name" value="INNER MEMBRANE PROTEIN YBBJ"/>
    <property type="match status" value="1"/>
</dbReference>
<evidence type="ECO:0000256" key="3">
    <source>
        <dbReference type="ARBA" id="ARBA00022989"/>
    </source>
</evidence>
<dbReference type="Pfam" id="PF01957">
    <property type="entry name" value="NfeD"/>
    <property type="match status" value="1"/>
</dbReference>
<dbReference type="InterPro" id="IPR052165">
    <property type="entry name" value="Membrane_assoc_protease"/>
</dbReference>
<accession>A0ABV5YBJ5</accession>
<feature type="transmembrane region" description="Helical" evidence="5">
    <location>
        <begin position="278"/>
        <end position="310"/>
    </location>
</feature>
<dbReference type="Proteomes" id="UP001589627">
    <property type="component" value="Unassembled WGS sequence"/>
</dbReference>